<organism evidence="7">
    <name type="scientific">bioreactor metagenome</name>
    <dbReference type="NCBI Taxonomy" id="1076179"/>
    <lineage>
        <taxon>unclassified sequences</taxon>
        <taxon>metagenomes</taxon>
        <taxon>ecological metagenomes</taxon>
    </lineage>
</organism>
<keyword evidence="2" id="KW-0678">Repressor</keyword>
<evidence type="ECO:0000256" key="4">
    <source>
        <dbReference type="ARBA" id="ARBA00023015"/>
    </source>
</evidence>
<dbReference type="Pfam" id="PF01475">
    <property type="entry name" value="FUR"/>
    <property type="match status" value="1"/>
</dbReference>
<evidence type="ECO:0000256" key="3">
    <source>
        <dbReference type="ARBA" id="ARBA00022833"/>
    </source>
</evidence>
<keyword evidence="4" id="KW-0805">Transcription regulation</keyword>
<keyword evidence="5" id="KW-0238">DNA-binding</keyword>
<dbReference type="Gene3D" id="1.10.10.10">
    <property type="entry name" value="Winged helix-like DNA-binding domain superfamily/Winged helix DNA-binding domain"/>
    <property type="match status" value="1"/>
</dbReference>
<comment type="caution">
    <text evidence="7">The sequence shown here is derived from an EMBL/GenBank/DDBJ whole genome shotgun (WGS) entry which is preliminary data.</text>
</comment>
<dbReference type="PANTHER" id="PTHR33202">
    <property type="entry name" value="ZINC UPTAKE REGULATION PROTEIN"/>
    <property type="match status" value="1"/>
</dbReference>
<evidence type="ECO:0000256" key="2">
    <source>
        <dbReference type="ARBA" id="ARBA00022491"/>
    </source>
</evidence>
<dbReference type="EMBL" id="VSSQ01008681">
    <property type="protein sequence ID" value="MPM39541.1"/>
    <property type="molecule type" value="Genomic_DNA"/>
</dbReference>
<dbReference type="InterPro" id="IPR036390">
    <property type="entry name" value="WH_DNA-bd_sf"/>
</dbReference>
<evidence type="ECO:0000313" key="7">
    <source>
        <dbReference type="EMBL" id="MPM39541.1"/>
    </source>
</evidence>
<evidence type="ECO:0000256" key="1">
    <source>
        <dbReference type="ARBA" id="ARBA00007957"/>
    </source>
</evidence>
<name>A0A644ZI92_9ZZZZ</name>
<keyword evidence="6" id="KW-0804">Transcription</keyword>
<dbReference type="InterPro" id="IPR043135">
    <property type="entry name" value="Fur_C"/>
</dbReference>
<dbReference type="InterPro" id="IPR036388">
    <property type="entry name" value="WH-like_DNA-bd_sf"/>
</dbReference>
<sequence length="140" mass="15883">MAYSTKQQQAILSCLEARRDTPMSAADLAAELRRLGEPVGLATVYRQTEKLAAMGRVHKINTEEGAYFQYCTHQSGEEKQDCLLLKCEACGRIAHLDCTHLQPLYRHLQNEHHFLVDHRRTLFTGLCGDCAEKERAHGEK</sequence>
<accession>A0A644ZI92</accession>
<dbReference type="Gene3D" id="3.30.1490.190">
    <property type="match status" value="1"/>
</dbReference>
<reference evidence="7" key="1">
    <citation type="submission" date="2019-08" db="EMBL/GenBank/DDBJ databases">
        <authorList>
            <person name="Kucharzyk K."/>
            <person name="Murdoch R.W."/>
            <person name="Higgins S."/>
            <person name="Loffler F."/>
        </authorList>
    </citation>
    <scope>NUCLEOTIDE SEQUENCE</scope>
</reference>
<dbReference type="GO" id="GO:1900376">
    <property type="term" value="P:regulation of secondary metabolite biosynthetic process"/>
    <property type="evidence" value="ECO:0007669"/>
    <property type="project" value="TreeGrafter"/>
</dbReference>
<gene>
    <name evidence="7" type="primary">zur_13</name>
    <name evidence="7" type="ORF">SDC9_86175</name>
</gene>
<dbReference type="GO" id="GO:0008270">
    <property type="term" value="F:zinc ion binding"/>
    <property type="evidence" value="ECO:0007669"/>
    <property type="project" value="TreeGrafter"/>
</dbReference>
<proteinExistence type="inferred from homology"/>
<evidence type="ECO:0000256" key="5">
    <source>
        <dbReference type="ARBA" id="ARBA00023125"/>
    </source>
</evidence>
<dbReference type="GO" id="GO:0003700">
    <property type="term" value="F:DNA-binding transcription factor activity"/>
    <property type="evidence" value="ECO:0007669"/>
    <property type="project" value="InterPro"/>
</dbReference>
<dbReference type="PANTHER" id="PTHR33202:SF7">
    <property type="entry name" value="FERRIC UPTAKE REGULATION PROTEIN"/>
    <property type="match status" value="1"/>
</dbReference>
<dbReference type="GO" id="GO:0000976">
    <property type="term" value="F:transcription cis-regulatory region binding"/>
    <property type="evidence" value="ECO:0007669"/>
    <property type="project" value="TreeGrafter"/>
</dbReference>
<comment type="similarity">
    <text evidence="1">Belongs to the Fur family.</text>
</comment>
<dbReference type="InterPro" id="IPR002481">
    <property type="entry name" value="FUR"/>
</dbReference>
<dbReference type="AlphaFoldDB" id="A0A644ZI92"/>
<dbReference type="GO" id="GO:0045892">
    <property type="term" value="P:negative regulation of DNA-templated transcription"/>
    <property type="evidence" value="ECO:0007669"/>
    <property type="project" value="TreeGrafter"/>
</dbReference>
<keyword evidence="3" id="KW-0862">Zinc</keyword>
<evidence type="ECO:0000256" key="6">
    <source>
        <dbReference type="ARBA" id="ARBA00023163"/>
    </source>
</evidence>
<protein>
    <submittedName>
        <fullName evidence="7">Zinc uptake regulation protein</fullName>
    </submittedName>
</protein>
<dbReference type="SUPFAM" id="SSF46785">
    <property type="entry name" value="Winged helix' DNA-binding domain"/>
    <property type="match status" value="1"/>
</dbReference>